<comment type="caution">
    <text evidence="1">The sequence shown here is derived from an EMBL/GenBank/DDBJ whole genome shotgun (WGS) entry which is preliminary data.</text>
</comment>
<evidence type="ECO:0000313" key="1">
    <source>
        <dbReference type="EMBL" id="PRC92643.1"/>
    </source>
</evidence>
<sequence>MLSILNIRFMNIQKTISLIKSAGLTQSQIAKFVGCSAPNISDLANGVHGQVRPSSKVVDGLRKLLSEHGLQEILDP</sequence>
<proteinExistence type="predicted"/>
<keyword evidence="2" id="KW-1185">Reference proteome</keyword>
<dbReference type="Gene3D" id="1.10.260.40">
    <property type="entry name" value="lambda repressor-like DNA-binding domains"/>
    <property type="match status" value="1"/>
</dbReference>
<reference evidence="1 2" key="1">
    <citation type="submission" date="2018-02" db="EMBL/GenBank/DDBJ databases">
        <title>Solimicrobium silvestre gen. nov., sp. nov., isolated from alpine forest soil.</title>
        <authorList>
            <person name="Margesin R."/>
            <person name="Albuquerque L."/>
            <person name="Zhang D.-C."/>
            <person name="Froufe H.J.C."/>
            <person name="Severino R."/>
            <person name="Roxo I."/>
            <person name="Egas C."/>
            <person name="Da Costa M.S."/>
        </authorList>
    </citation>
    <scope>NUCLEOTIDE SEQUENCE [LARGE SCALE GENOMIC DNA]</scope>
    <source>
        <strain evidence="1 2">S20-91</strain>
    </source>
</reference>
<accession>A0A2S9GY49</accession>
<gene>
    <name evidence="1" type="ORF">S2091_2698</name>
</gene>
<evidence type="ECO:0008006" key="3">
    <source>
        <dbReference type="Google" id="ProtNLM"/>
    </source>
</evidence>
<dbReference type="EMBL" id="PUGF01000012">
    <property type="protein sequence ID" value="PRC92643.1"/>
    <property type="molecule type" value="Genomic_DNA"/>
</dbReference>
<evidence type="ECO:0000313" key="2">
    <source>
        <dbReference type="Proteomes" id="UP000237839"/>
    </source>
</evidence>
<dbReference type="SUPFAM" id="SSF47413">
    <property type="entry name" value="lambda repressor-like DNA-binding domains"/>
    <property type="match status" value="1"/>
</dbReference>
<dbReference type="InterPro" id="IPR001387">
    <property type="entry name" value="Cro/C1-type_HTH"/>
</dbReference>
<dbReference type="GO" id="GO:0003677">
    <property type="term" value="F:DNA binding"/>
    <property type="evidence" value="ECO:0007669"/>
    <property type="project" value="InterPro"/>
</dbReference>
<name>A0A2S9GY49_9BURK</name>
<dbReference type="CDD" id="cd00093">
    <property type="entry name" value="HTH_XRE"/>
    <property type="match status" value="1"/>
</dbReference>
<dbReference type="Proteomes" id="UP000237839">
    <property type="component" value="Unassembled WGS sequence"/>
</dbReference>
<dbReference type="AlphaFoldDB" id="A0A2S9GY49"/>
<organism evidence="1 2">
    <name type="scientific">Solimicrobium silvestre</name>
    <dbReference type="NCBI Taxonomy" id="2099400"/>
    <lineage>
        <taxon>Bacteria</taxon>
        <taxon>Pseudomonadati</taxon>
        <taxon>Pseudomonadota</taxon>
        <taxon>Betaproteobacteria</taxon>
        <taxon>Burkholderiales</taxon>
        <taxon>Oxalobacteraceae</taxon>
        <taxon>Solimicrobium</taxon>
    </lineage>
</organism>
<protein>
    <recommendedName>
        <fullName evidence="3">Helix-turn-helix protein</fullName>
    </recommendedName>
</protein>
<dbReference type="InterPro" id="IPR010982">
    <property type="entry name" value="Lambda_DNA-bd_dom_sf"/>
</dbReference>